<gene>
    <name evidence="1" type="ORF">K435DRAFT_802553</name>
</gene>
<evidence type="ECO:0000313" key="1">
    <source>
        <dbReference type="EMBL" id="THU89653.1"/>
    </source>
</evidence>
<evidence type="ECO:0000313" key="2">
    <source>
        <dbReference type="Proteomes" id="UP000297245"/>
    </source>
</evidence>
<proteinExistence type="predicted"/>
<dbReference type="Proteomes" id="UP000297245">
    <property type="component" value="Unassembled WGS sequence"/>
</dbReference>
<organism evidence="1 2">
    <name type="scientific">Dendrothele bispora (strain CBS 962.96)</name>
    <dbReference type="NCBI Taxonomy" id="1314807"/>
    <lineage>
        <taxon>Eukaryota</taxon>
        <taxon>Fungi</taxon>
        <taxon>Dikarya</taxon>
        <taxon>Basidiomycota</taxon>
        <taxon>Agaricomycotina</taxon>
        <taxon>Agaricomycetes</taxon>
        <taxon>Agaricomycetidae</taxon>
        <taxon>Agaricales</taxon>
        <taxon>Agaricales incertae sedis</taxon>
        <taxon>Dendrothele</taxon>
    </lineage>
</organism>
<protein>
    <submittedName>
        <fullName evidence="1">Uncharacterized protein</fullName>
    </submittedName>
</protein>
<keyword evidence="2" id="KW-1185">Reference proteome</keyword>
<dbReference type="AlphaFoldDB" id="A0A4S8LL52"/>
<sequence length="117" mass="13452">MPNVRRSKVVKGYAIPRAQADIKVDSAVKGVLVVLTEVITTRHESVWMARGHIRIERWWSGIVKQTNARVPGPGYPGPEVGRFEVRKLQERVIFPHPDYLYTHEECQVYNVSLDTRD</sequence>
<reference evidence="1 2" key="1">
    <citation type="journal article" date="2019" name="Nat. Ecol. Evol.">
        <title>Megaphylogeny resolves global patterns of mushroom evolution.</title>
        <authorList>
            <person name="Varga T."/>
            <person name="Krizsan K."/>
            <person name="Foldi C."/>
            <person name="Dima B."/>
            <person name="Sanchez-Garcia M."/>
            <person name="Sanchez-Ramirez S."/>
            <person name="Szollosi G.J."/>
            <person name="Szarkandi J.G."/>
            <person name="Papp V."/>
            <person name="Albert L."/>
            <person name="Andreopoulos W."/>
            <person name="Angelini C."/>
            <person name="Antonin V."/>
            <person name="Barry K.W."/>
            <person name="Bougher N.L."/>
            <person name="Buchanan P."/>
            <person name="Buyck B."/>
            <person name="Bense V."/>
            <person name="Catcheside P."/>
            <person name="Chovatia M."/>
            <person name="Cooper J."/>
            <person name="Damon W."/>
            <person name="Desjardin D."/>
            <person name="Finy P."/>
            <person name="Geml J."/>
            <person name="Haridas S."/>
            <person name="Hughes K."/>
            <person name="Justo A."/>
            <person name="Karasinski D."/>
            <person name="Kautmanova I."/>
            <person name="Kiss B."/>
            <person name="Kocsube S."/>
            <person name="Kotiranta H."/>
            <person name="LaButti K.M."/>
            <person name="Lechner B.E."/>
            <person name="Liimatainen K."/>
            <person name="Lipzen A."/>
            <person name="Lukacs Z."/>
            <person name="Mihaltcheva S."/>
            <person name="Morgado L.N."/>
            <person name="Niskanen T."/>
            <person name="Noordeloos M.E."/>
            <person name="Ohm R.A."/>
            <person name="Ortiz-Santana B."/>
            <person name="Ovrebo C."/>
            <person name="Racz N."/>
            <person name="Riley R."/>
            <person name="Savchenko A."/>
            <person name="Shiryaev A."/>
            <person name="Soop K."/>
            <person name="Spirin V."/>
            <person name="Szebenyi C."/>
            <person name="Tomsovsky M."/>
            <person name="Tulloss R.E."/>
            <person name="Uehling J."/>
            <person name="Grigoriev I.V."/>
            <person name="Vagvolgyi C."/>
            <person name="Papp T."/>
            <person name="Martin F.M."/>
            <person name="Miettinen O."/>
            <person name="Hibbett D.S."/>
            <person name="Nagy L.G."/>
        </authorList>
    </citation>
    <scope>NUCLEOTIDE SEQUENCE [LARGE SCALE GENOMIC DNA]</scope>
    <source>
        <strain evidence="1 2">CBS 962.96</strain>
    </source>
</reference>
<accession>A0A4S8LL52</accession>
<name>A0A4S8LL52_DENBC</name>
<dbReference type="EMBL" id="ML179360">
    <property type="protein sequence ID" value="THU89653.1"/>
    <property type="molecule type" value="Genomic_DNA"/>
</dbReference>